<dbReference type="PANTHER" id="PTHR23389:SF9">
    <property type="entry name" value="DNA LIGASE"/>
    <property type="match status" value="1"/>
</dbReference>
<dbReference type="InterPro" id="IPR018239">
    <property type="entry name" value="DNA_ligase_AS"/>
</dbReference>
<dbReference type="InterPro" id="IPR013840">
    <property type="entry name" value="DNAligase_N"/>
</dbReference>
<dbReference type="SUPFAM" id="SSF50249">
    <property type="entry name" value="Nucleic acid-binding proteins"/>
    <property type="match status" value="1"/>
</dbReference>
<evidence type="ECO:0000256" key="5">
    <source>
        <dbReference type="ARBA" id="ARBA00022723"/>
    </source>
</evidence>
<evidence type="ECO:0000256" key="9">
    <source>
        <dbReference type="ARBA" id="ARBA00023027"/>
    </source>
</evidence>
<keyword evidence="5" id="KW-0479">Metal-binding</keyword>
<dbReference type="Gene3D" id="6.20.10.30">
    <property type="match status" value="1"/>
</dbReference>
<evidence type="ECO:0000256" key="2">
    <source>
        <dbReference type="ARBA" id="ARBA00012722"/>
    </source>
</evidence>
<evidence type="ECO:0000256" key="6">
    <source>
        <dbReference type="ARBA" id="ARBA00022763"/>
    </source>
</evidence>
<dbReference type="NCBIfam" id="NF005932">
    <property type="entry name" value="PRK07956.1"/>
    <property type="match status" value="1"/>
</dbReference>
<comment type="cofactor">
    <cofactor evidence="1">
        <name>Mg(2+)</name>
        <dbReference type="ChEBI" id="CHEBI:18420"/>
    </cofactor>
</comment>
<dbReference type="Pfam" id="PF03120">
    <property type="entry name" value="OB_DNA_ligase"/>
    <property type="match status" value="1"/>
</dbReference>
<evidence type="ECO:0000256" key="3">
    <source>
        <dbReference type="ARBA" id="ARBA00022598"/>
    </source>
</evidence>
<dbReference type="FunFam" id="2.40.50.140:FF:000012">
    <property type="entry name" value="DNA ligase"/>
    <property type="match status" value="1"/>
</dbReference>
<proteinExistence type="predicted"/>
<evidence type="ECO:0000256" key="8">
    <source>
        <dbReference type="ARBA" id="ARBA00022842"/>
    </source>
</evidence>
<dbReference type="EMBL" id="UINC01051126">
    <property type="protein sequence ID" value="SVB64904.1"/>
    <property type="molecule type" value="Genomic_DNA"/>
</dbReference>
<keyword evidence="9" id="KW-0520">NAD</keyword>
<evidence type="ECO:0000256" key="11">
    <source>
        <dbReference type="ARBA" id="ARBA00034005"/>
    </source>
</evidence>
<dbReference type="NCBIfam" id="TIGR00575">
    <property type="entry name" value="dnlj"/>
    <property type="match status" value="1"/>
</dbReference>
<protein>
    <recommendedName>
        <fullName evidence="2">DNA ligase (NAD(+))</fullName>
        <ecNumber evidence="2">6.5.1.2</ecNumber>
    </recommendedName>
</protein>
<dbReference type="AlphaFoldDB" id="A0A382FRA0"/>
<feature type="non-terminal residue" evidence="13">
    <location>
        <position position="418"/>
    </location>
</feature>
<dbReference type="Pfam" id="PF01653">
    <property type="entry name" value="DNA_ligase_aden"/>
    <property type="match status" value="1"/>
</dbReference>
<dbReference type="InterPro" id="IPR013839">
    <property type="entry name" value="DNAligase_adenylation"/>
</dbReference>
<evidence type="ECO:0000256" key="4">
    <source>
        <dbReference type="ARBA" id="ARBA00022705"/>
    </source>
</evidence>
<comment type="catalytic activity">
    <reaction evidence="11">
        <text>NAD(+) + (deoxyribonucleotide)n-3'-hydroxyl + 5'-phospho-(deoxyribonucleotide)m = (deoxyribonucleotide)n+m + AMP + beta-nicotinamide D-nucleotide.</text>
        <dbReference type="EC" id="6.5.1.2"/>
    </reaction>
</comment>
<dbReference type="Gene3D" id="1.10.287.610">
    <property type="entry name" value="Helix hairpin bin"/>
    <property type="match status" value="1"/>
</dbReference>
<dbReference type="Gene3D" id="3.30.470.30">
    <property type="entry name" value="DNA ligase/mRNA capping enzyme"/>
    <property type="match status" value="1"/>
</dbReference>
<dbReference type="GO" id="GO:0046872">
    <property type="term" value="F:metal ion binding"/>
    <property type="evidence" value="ECO:0007669"/>
    <property type="project" value="UniProtKB-KW"/>
</dbReference>
<dbReference type="SMART" id="SM00532">
    <property type="entry name" value="LIGANc"/>
    <property type="match status" value="1"/>
</dbReference>
<evidence type="ECO:0000256" key="7">
    <source>
        <dbReference type="ARBA" id="ARBA00022833"/>
    </source>
</evidence>
<name>A0A382FRA0_9ZZZZ</name>
<gene>
    <name evidence="13" type="ORF">METZ01_LOCUS217758</name>
</gene>
<dbReference type="CDD" id="cd00114">
    <property type="entry name" value="LIGANc"/>
    <property type="match status" value="1"/>
</dbReference>
<evidence type="ECO:0000256" key="1">
    <source>
        <dbReference type="ARBA" id="ARBA00001946"/>
    </source>
</evidence>
<dbReference type="GO" id="GO:0006281">
    <property type="term" value="P:DNA repair"/>
    <property type="evidence" value="ECO:0007669"/>
    <property type="project" value="UniProtKB-KW"/>
</dbReference>
<dbReference type="GO" id="GO:0006260">
    <property type="term" value="P:DNA replication"/>
    <property type="evidence" value="ECO:0007669"/>
    <property type="project" value="UniProtKB-KW"/>
</dbReference>
<organism evidence="13">
    <name type="scientific">marine metagenome</name>
    <dbReference type="NCBI Taxonomy" id="408172"/>
    <lineage>
        <taxon>unclassified sequences</taxon>
        <taxon>metagenomes</taxon>
        <taxon>ecological metagenomes</taxon>
    </lineage>
</organism>
<dbReference type="PANTHER" id="PTHR23389">
    <property type="entry name" value="CHROMOSOME TRANSMISSION FIDELITY FACTOR 18"/>
    <property type="match status" value="1"/>
</dbReference>
<dbReference type="Gene3D" id="2.40.50.140">
    <property type="entry name" value="Nucleic acid-binding proteins"/>
    <property type="match status" value="1"/>
</dbReference>
<dbReference type="InterPro" id="IPR012340">
    <property type="entry name" value="NA-bd_OB-fold"/>
</dbReference>
<reference evidence="13" key="1">
    <citation type="submission" date="2018-05" db="EMBL/GenBank/DDBJ databases">
        <authorList>
            <person name="Lanie J.A."/>
            <person name="Ng W.-L."/>
            <person name="Kazmierczak K.M."/>
            <person name="Andrzejewski T.M."/>
            <person name="Davidsen T.M."/>
            <person name="Wayne K.J."/>
            <person name="Tettelin H."/>
            <person name="Glass J.I."/>
            <person name="Rusch D."/>
            <person name="Podicherti R."/>
            <person name="Tsui H.-C.T."/>
            <person name="Winkler M.E."/>
        </authorList>
    </citation>
    <scope>NUCLEOTIDE SEQUENCE</scope>
</reference>
<keyword evidence="6" id="KW-0227">DNA damage</keyword>
<dbReference type="GO" id="GO:0003911">
    <property type="term" value="F:DNA ligase (NAD+) activity"/>
    <property type="evidence" value="ECO:0007669"/>
    <property type="project" value="UniProtKB-EC"/>
</dbReference>
<evidence type="ECO:0000313" key="13">
    <source>
        <dbReference type="EMBL" id="SVB64904.1"/>
    </source>
</evidence>
<keyword evidence="4" id="KW-0235">DNA replication</keyword>
<keyword evidence="3" id="KW-0436">Ligase</keyword>
<evidence type="ECO:0000256" key="10">
    <source>
        <dbReference type="ARBA" id="ARBA00023204"/>
    </source>
</evidence>
<dbReference type="EC" id="6.5.1.2" evidence="2"/>
<keyword evidence="7" id="KW-0862">Zinc</keyword>
<accession>A0A382FRA0</accession>
<dbReference type="InterPro" id="IPR004150">
    <property type="entry name" value="NAD_DNA_ligase_OB"/>
</dbReference>
<keyword evidence="8" id="KW-0460">Magnesium</keyword>
<sequence length="418" mass="47679">MQRKEIEKVYIKKINELKKHDEAYFEQDSPIISDKDYDIIKQKILNLEKKYNYLKNKNSPSQKVGYEPSSKFKKIEHDIPMLSLANAFSKENIEDFLKKIKNFLNIKDSEKIVFSAEPKIDGISASLKYIDGIFTLGLSRGDGKTGEDITNNLKTIRDIPKKINKPNFPKILDVRGEVYISKSDFKKIAKQFANPRNAAGGSLRQKDPNETKKIPLKFVAYGFGTVEPKNFEKQSEYLKLLKTWGFNTNSLNKLVSTIEDIEKNHKMIETQRSTIDYDLDGLVYKVDNLKLQNRLGFVSNSPRWAIAHKFSAEKGFSIIKNIEIQVGRTGALTPVAKIEPVNIGGVVVSNATLHNEDEINRKDIRIGDIICIQRAGDVIPQVLYADKEKRNKNTKKFNFPDKCPSCGSKTIKEFNYST</sequence>
<keyword evidence="10" id="KW-0234">DNA repair</keyword>
<feature type="domain" description="NAD-dependent DNA ligase N-terminal" evidence="12">
    <location>
        <begin position="5"/>
        <end position="417"/>
    </location>
</feature>
<dbReference type="InterPro" id="IPR001679">
    <property type="entry name" value="DNA_ligase"/>
</dbReference>
<dbReference type="PROSITE" id="PS01055">
    <property type="entry name" value="DNA_LIGASE_N1"/>
    <property type="match status" value="1"/>
</dbReference>
<evidence type="ECO:0000259" key="12">
    <source>
        <dbReference type="SMART" id="SM00532"/>
    </source>
</evidence>
<dbReference type="SUPFAM" id="SSF56091">
    <property type="entry name" value="DNA ligase/mRNA capping enzyme, catalytic domain"/>
    <property type="match status" value="1"/>
</dbReference>